<dbReference type="AlphaFoldDB" id="A0A1Y1QV79"/>
<evidence type="ECO:0008006" key="3">
    <source>
        <dbReference type="Google" id="ProtNLM"/>
    </source>
</evidence>
<reference evidence="1 2" key="1">
    <citation type="submission" date="2017-01" db="EMBL/GenBank/DDBJ databases">
        <title>Novel large sulfur bacteria in the metagenomes of groundwater-fed chemosynthetic microbial mats in the Lake Huron basin.</title>
        <authorList>
            <person name="Sharrar A.M."/>
            <person name="Flood B.E."/>
            <person name="Bailey J.V."/>
            <person name="Jones D.S."/>
            <person name="Biddanda B."/>
            <person name="Ruberg S.A."/>
            <person name="Marcus D.N."/>
            <person name="Dick G.J."/>
        </authorList>
    </citation>
    <scope>NUCLEOTIDE SEQUENCE [LARGE SCALE GENOMIC DNA]</scope>
    <source>
        <strain evidence="1">A8</strain>
    </source>
</reference>
<dbReference type="SUPFAM" id="SSF48452">
    <property type="entry name" value="TPR-like"/>
    <property type="match status" value="1"/>
</dbReference>
<dbReference type="InterPro" id="IPR011990">
    <property type="entry name" value="TPR-like_helical_dom_sf"/>
</dbReference>
<comment type="caution">
    <text evidence="1">The sequence shown here is derived from an EMBL/GenBank/DDBJ whole genome shotgun (WGS) entry which is preliminary data.</text>
</comment>
<evidence type="ECO:0000313" key="1">
    <source>
        <dbReference type="EMBL" id="OQX14634.1"/>
    </source>
</evidence>
<evidence type="ECO:0000313" key="2">
    <source>
        <dbReference type="Proteomes" id="UP000192491"/>
    </source>
</evidence>
<organism evidence="1 2">
    <name type="scientific">Thiothrix lacustris</name>
    <dbReference type="NCBI Taxonomy" id="525917"/>
    <lineage>
        <taxon>Bacteria</taxon>
        <taxon>Pseudomonadati</taxon>
        <taxon>Pseudomonadota</taxon>
        <taxon>Gammaproteobacteria</taxon>
        <taxon>Thiotrichales</taxon>
        <taxon>Thiotrichaceae</taxon>
        <taxon>Thiothrix</taxon>
    </lineage>
</organism>
<dbReference type="Gene3D" id="1.25.40.10">
    <property type="entry name" value="Tetratricopeptide repeat domain"/>
    <property type="match status" value="1"/>
</dbReference>
<name>A0A1Y1QV79_9GAMM</name>
<dbReference type="InterPro" id="IPR010323">
    <property type="entry name" value="DUF924"/>
</dbReference>
<accession>A0A1Y1QV79</accession>
<sequence length="186" mass="21347">MHPIPPFTPTDILDFWYTPPMPQHWFASTPVIDADIRERFSALWEQAAAGELDAWQATPEGCLALCIVLDQFPLNMFRGEARSFATEQQAVAVTKYAVARGFDSLLPQERRSFLYMPLMHSQHLADQDESVRLFELAGLEANARFARHHREIVRRFGRFPHRNVVLKRESTAEELVYLASKEAFTG</sequence>
<proteinExistence type="predicted"/>
<gene>
    <name evidence="1" type="ORF">BWK73_08965</name>
</gene>
<dbReference type="Proteomes" id="UP000192491">
    <property type="component" value="Unassembled WGS sequence"/>
</dbReference>
<dbReference type="Gene3D" id="1.20.58.320">
    <property type="entry name" value="TPR-like"/>
    <property type="match status" value="1"/>
</dbReference>
<dbReference type="STRING" id="1123401.GCA_000621325_03531"/>
<protein>
    <recommendedName>
        <fullName evidence="3">DUF924 domain-containing protein</fullName>
    </recommendedName>
</protein>
<dbReference type="Pfam" id="PF06041">
    <property type="entry name" value="DUF924"/>
    <property type="match status" value="1"/>
</dbReference>
<dbReference type="EMBL" id="MTEJ01000026">
    <property type="protein sequence ID" value="OQX14634.1"/>
    <property type="molecule type" value="Genomic_DNA"/>
</dbReference>